<reference evidence="2" key="1">
    <citation type="journal article" date="2022" name="Plant J.">
        <title>Strategies of tolerance reflected in two North American maple genomes.</title>
        <authorList>
            <person name="McEvoy S.L."/>
            <person name="Sezen U.U."/>
            <person name="Trouern-Trend A."/>
            <person name="McMahon S.M."/>
            <person name="Schaberg P.G."/>
            <person name="Yang J."/>
            <person name="Wegrzyn J.L."/>
            <person name="Swenson N.G."/>
        </authorList>
    </citation>
    <scope>NUCLEOTIDE SEQUENCE</scope>
    <source>
        <strain evidence="2">NS2018</strain>
    </source>
</reference>
<keyword evidence="3" id="KW-1185">Reference proteome</keyword>
<comment type="caution">
    <text evidence="2">The sequence shown here is derived from an EMBL/GenBank/DDBJ whole genome shotgun (WGS) entry which is preliminary data.</text>
</comment>
<gene>
    <name evidence="2" type="ORF">LWI29_002417</name>
</gene>
<name>A0AA39RPK4_ACESA</name>
<dbReference type="EMBL" id="JAUESC010000385">
    <property type="protein sequence ID" value="KAK0577924.1"/>
    <property type="molecule type" value="Genomic_DNA"/>
</dbReference>
<evidence type="ECO:0000313" key="3">
    <source>
        <dbReference type="Proteomes" id="UP001168877"/>
    </source>
</evidence>
<proteinExistence type="predicted"/>
<accession>A0AA39RPK4</accession>
<organism evidence="2 3">
    <name type="scientific">Acer saccharum</name>
    <name type="common">Sugar maple</name>
    <dbReference type="NCBI Taxonomy" id="4024"/>
    <lineage>
        <taxon>Eukaryota</taxon>
        <taxon>Viridiplantae</taxon>
        <taxon>Streptophyta</taxon>
        <taxon>Embryophyta</taxon>
        <taxon>Tracheophyta</taxon>
        <taxon>Spermatophyta</taxon>
        <taxon>Magnoliopsida</taxon>
        <taxon>eudicotyledons</taxon>
        <taxon>Gunneridae</taxon>
        <taxon>Pentapetalae</taxon>
        <taxon>rosids</taxon>
        <taxon>malvids</taxon>
        <taxon>Sapindales</taxon>
        <taxon>Sapindaceae</taxon>
        <taxon>Hippocastanoideae</taxon>
        <taxon>Acereae</taxon>
        <taxon>Acer</taxon>
    </lineage>
</organism>
<sequence length="334" mass="38520">MISLATQNKWKIYHIDVKSAFLNGYLEEEVYLEQPLGFVVKDQEDKVLKLKKALYCLKQAPRAWNSRIDKYFQQNGYVKCPHEHALYSKTNKNGDILLVCLYVDDLIFTGNNQSMFKEFKEAMIREFEMTDIGLMSYYLGIKVKQREKDIFISQERYAKEALEKFNMINSKPVLTPIKTGIKLSKYEEGQVVDPTYFKSLVGSLRYLTCTRPDILFGVGLVSRYMESPTTTHLKTAKKLSVISKGNTTEINVDNKSAIALSKNPVFHDQSKHIDTRFHFIKDCISKKEIHMKYVKSEDQIADIFTKPIKVDVFSKLRTLLGICRKSCLRGDVGS</sequence>
<dbReference type="PANTHER" id="PTHR11439:SF517">
    <property type="entry name" value="CYSTEINE-RICH RLK (RECEPTOR-LIKE PROTEIN KINASE) 8"/>
    <property type="match status" value="1"/>
</dbReference>
<dbReference type="CDD" id="cd09272">
    <property type="entry name" value="RNase_HI_RT_Ty1"/>
    <property type="match status" value="1"/>
</dbReference>
<feature type="domain" description="Reverse transcriptase Ty1/copia-type" evidence="1">
    <location>
        <begin position="2"/>
        <end position="178"/>
    </location>
</feature>
<dbReference type="InterPro" id="IPR043502">
    <property type="entry name" value="DNA/RNA_pol_sf"/>
</dbReference>
<dbReference type="SUPFAM" id="SSF56672">
    <property type="entry name" value="DNA/RNA polymerases"/>
    <property type="match status" value="1"/>
</dbReference>
<dbReference type="Proteomes" id="UP001168877">
    <property type="component" value="Unassembled WGS sequence"/>
</dbReference>
<dbReference type="Pfam" id="PF07727">
    <property type="entry name" value="RVT_2"/>
    <property type="match status" value="1"/>
</dbReference>
<evidence type="ECO:0000259" key="1">
    <source>
        <dbReference type="Pfam" id="PF07727"/>
    </source>
</evidence>
<dbReference type="InterPro" id="IPR013103">
    <property type="entry name" value="RVT_2"/>
</dbReference>
<dbReference type="PANTHER" id="PTHR11439">
    <property type="entry name" value="GAG-POL-RELATED RETROTRANSPOSON"/>
    <property type="match status" value="1"/>
</dbReference>
<dbReference type="AlphaFoldDB" id="A0AA39RPK4"/>
<reference evidence="2" key="2">
    <citation type="submission" date="2023-06" db="EMBL/GenBank/DDBJ databases">
        <authorList>
            <person name="Swenson N.G."/>
            <person name="Wegrzyn J.L."/>
            <person name="Mcevoy S.L."/>
        </authorList>
    </citation>
    <scope>NUCLEOTIDE SEQUENCE</scope>
    <source>
        <strain evidence="2">NS2018</strain>
        <tissue evidence="2">Leaf</tissue>
    </source>
</reference>
<protein>
    <recommendedName>
        <fullName evidence="1">Reverse transcriptase Ty1/copia-type domain-containing protein</fullName>
    </recommendedName>
</protein>
<evidence type="ECO:0000313" key="2">
    <source>
        <dbReference type="EMBL" id="KAK0577924.1"/>
    </source>
</evidence>